<evidence type="ECO:0000313" key="2">
    <source>
        <dbReference type="Proteomes" id="UP000272908"/>
    </source>
</evidence>
<proteinExistence type="predicted"/>
<protein>
    <submittedName>
        <fullName evidence="1">Uncharacterized protein</fullName>
    </submittedName>
</protein>
<dbReference type="Proteomes" id="UP000272908">
    <property type="component" value="Unassembled WGS sequence"/>
</dbReference>
<name>A0A3B0M9T6_9RHOB</name>
<sequence>MPVPYSLHRFQKIMKLPCRAFLDSHLLTTGQSHPNKGREVQLPKRLPPRFLKAMSLIWIKLI</sequence>
<dbReference type="AlphaFoldDB" id="A0A3B0M9T6"/>
<dbReference type="EMBL" id="UIHC01000024">
    <property type="protein sequence ID" value="SUZ32642.1"/>
    <property type="molecule type" value="Genomic_DNA"/>
</dbReference>
<gene>
    <name evidence="1" type="ORF">ROE7235_02403</name>
</gene>
<accession>A0A3B0M9T6</accession>
<keyword evidence="2" id="KW-1185">Reference proteome</keyword>
<reference evidence="2" key="1">
    <citation type="submission" date="2018-08" db="EMBL/GenBank/DDBJ databases">
        <authorList>
            <person name="Rodrigo-Torres L."/>
            <person name="Arahal R. D."/>
            <person name="Lucena T."/>
        </authorList>
    </citation>
    <scope>NUCLEOTIDE SEQUENCE [LARGE SCALE GENOMIC DNA]</scope>
    <source>
        <strain evidence="2">CECT 7235</strain>
    </source>
</reference>
<evidence type="ECO:0000313" key="1">
    <source>
        <dbReference type="EMBL" id="SUZ32642.1"/>
    </source>
</evidence>
<organism evidence="1 2">
    <name type="scientific">Roseinatronobacter ekhonensis</name>
    <dbReference type="NCBI Taxonomy" id="254356"/>
    <lineage>
        <taxon>Bacteria</taxon>
        <taxon>Pseudomonadati</taxon>
        <taxon>Pseudomonadota</taxon>
        <taxon>Alphaproteobacteria</taxon>
        <taxon>Rhodobacterales</taxon>
        <taxon>Paracoccaceae</taxon>
        <taxon>Roseinatronobacter</taxon>
    </lineage>
</organism>